<dbReference type="InterPro" id="IPR016161">
    <property type="entry name" value="Ald_DH/histidinol_DH"/>
</dbReference>
<dbReference type="InterPro" id="IPR016160">
    <property type="entry name" value="Ald_DH_CS_CYS"/>
</dbReference>
<dbReference type="AlphaFoldDB" id="A0A0C3BJF0"/>
<evidence type="ECO:0000259" key="6">
    <source>
        <dbReference type="Pfam" id="PF00171"/>
    </source>
</evidence>
<dbReference type="OrthoDB" id="310895at2759"/>
<feature type="domain" description="Aldehyde dehydrogenase" evidence="6">
    <location>
        <begin position="39"/>
        <end position="496"/>
    </location>
</feature>
<gene>
    <name evidence="7" type="ORF">PILCRDRAFT_825270</name>
</gene>
<protein>
    <recommendedName>
        <fullName evidence="2">methylmalonate-semialdehyde dehydrogenase (CoA acylating)</fullName>
        <ecNumber evidence="2">1.2.1.27</ecNumber>
    </recommendedName>
</protein>
<dbReference type="STRING" id="765440.A0A0C3BJF0"/>
<comment type="similarity">
    <text evidence="1">Belongs to the aldehyde dehydrogenase family.</text>
</comment>
<dbReference type="PANTHER" id="PTHR43866:SF3">
    <property type="entry name" value="METHYLMALONATE-SEMIALDEHYDE DEHYDROGENASE [ACYLATING], MITOCHONDRIAL"/>
    <property type="match status" value="1"/>
</dbReference>
<dbReference type="FunFam" id="3.40.605.10:FF:000003">
    <property type="entry name" value="Methylmalonate-semialdehyde dehydrogenase [acylating]"/>
    <property type="match status" value="1"/>
</dbReference>
<dbReference type="InterPro" id="IPR010061">
    <property type="entry name" value="MeMal-semiAld_DH"/>
</dbReference>
<dbReference type="Gene3D" id="3.40.605.10">
    <property type="entry name" value="Aldehyde Dehydrogenase, Chain A, domain 1"/>
    <property type="match status" value="1"/>
</dbReference>
<evidence type="ECO:0000256" key="3">
    <source>
        <dbReference type="ARBA" id="ARBA00023002"/>
    </source>
</evidence>
<dbReference type="SUPFAM" id="SSF53720">
    <property type="entry name" value="ALDH-like"/>
    <property type="match status" value="1"/>
</dbReference>
<dbReference type="InParanoid" id="A0A0C3BJF0"/>
<dbReference type="GO" id="GO:0006210">
    <property type="term" value="P:thymine catabolic process"/>
    <property type="evidence" value="ECO:0007669"/>
    <property type="project" value="TreeGrafter"/>
</dbReference>
<evidence type="ECO:0000256" key="4">
    <source>
        <dbReference type="ARBA" id="ARBA00023027"/>
    </source>
</evidence>
<sequence>MQGSGTRLADTKAAELQSQNWKGTATDGSDTKLYIGGQFVSSKTTKWIDVHDPSTQSILTRVPEPTRDEMESIAAKSHAAWLSWREVSVLKRQKIMLNPPQKPKLNNKPKKNKNSLEQGKTLADAKGDVLRGQQVVESMCAIPKLLLGDKIEVSKDMDTYVRREPLGVGAAVCPFNFPAMIPLWNMVSIAAGNTLIIKPSERDPGATMIIAELCERAGLPPGVLSVMHGSKDSVNFLCDHPLVKAISFVGGDAAGKHIYTRAGGNGKRVHANMGAKNHAILMPDANKNHALNAIVGAAFGAAGQRCMALSVLIAVGTDNWLPDLIQRAKNLKIGNGFEEGVDLGPIISPQAKTRIEALIAQGGKILLDGRNPKAPEGYPDGNWVGPTIIEVEPGQKPYDLEIFGPVLCIIKRESLDDAIQLINSNRYGNGTAIFTESGSTARKFEKEVEAGQIGINVPIPVPLPMFSWSGNKASVLGGHSLYGDLGLDFWLQNKTITSLWRADDAIQLKADVSMPTQR</sequence>
<keyword evidence="4" id="KW-0520">NAD</keyword>
<proteinExistence type="inferred from homology"/>
<dbReference type="Pfam" id="PF00171">
    <property type="entry name" value="Aldedh"/>
    <property type="match status" value="1"/>
</dbReference>
<evidence type="ECO:0000256" key="5">
    <source>
        <dbReference type="SAM" id="MobiDB-lite"/>
    </source>
</evidence>
<feature type="region of interest" description="Disordered" evidence="5">
    <location>
        <begin position="1"/>
        <end position="27"/>
    </location>
</feature>
<dbReference type="HOGENOM" id="CLU_005391_1_10_1"/>
<dbReference type="EMBL" id="KN833024">
    <property type="protein sequence ID" value="KIM77497.1"/>
    <property type="molecule type" value="Genomic_DNA"/>
</dbReference>
<accession>A0A0C3BJF0</accession>
<keyword evidence="3" id="KW-0560">Oxidoreductase</keyword>
<dbReference type="Gene3D" id="3.40.309.10">
    <property type="entry name" value="Aldehyde Dehydrogenase, Chain A, domain 2"/>
    <property type="match status" value="1"/>
</dbReference>
<dbReference type="PANTHER" id="PTHR43866">
    <property type="entry name" value="MALONATE-SEMIALDEHYDE DEHYDROGENASE"/>
    <property type="match status" value="1"/>
</dbReference>
<reference evidence="7 8" key="1">
    <citation type="submission" date="2014-04" db="EMBL/GenBank/DDBJ databases">
        <authorList>
            <consortium name="DOE Joint Genome Institute"/>
            <person name="Kuo A."/>
            <person name="Tarkka M."/>
            <person name="Buscot F."/>
            <person name="Kohler A."/>
            <person name="Nagy L.G."/>
            <person name="Floudas D."/>
            <person name="Copeland A."/>
            <person name="Barry K.W."/>
            <person name="Cichocki N."/>
            <person name="Veneault-Fourrey C."/>
            <person name="LaButti K."/>
            <person name="Lindquist E.A."/>
            <person name="Lipzen A."/>
            <person name="Lundell T."/>
            <person name="Morin E."/>
            <person name="Murat C."/>
            <person name="Sun H."/>
            <person name="Tunlid A."/>
            <person name="Henrissat B."/>
            <person name="Grigoriev I.V."/>
            <person name="Hibbett D.S."/>
            <person name="Martin F."/>
            <person name="Nordberg H.P."/>
            <person name="Cantor M.N."/>
            <person name="Hua S.X."/>
        </authorList>
    </citation>
    <scope>NUCLEOTIDE SEQUENCE [LARGE SCALE GENOMIC DNA]</scope>
    <source>
        <strain evidence="7 8">F 1598</strain>
    </source>
</reference>
<evidence type="ECO:0000256" key="1">
    <source>
        <dbReference type="ARBA" id="ARBA00009986"/>
    </source>
</evidence>
<dbReference type="Proteomes" id="UP000054166">
    <property type="component" value="Unassembled WGS sequence"/>
</dbReference>
<dbReference type="PROSITE" id="PS00070">
    <property type="entry name" value="ALDEHYDE_DEHYDR_CYS"/>
    <property type="match status" value="1"/>
</dbReference>
<dbReference type="NCBIfam" id="TIGR01722">
    <property type="entry name" value="MMSDH"/>
    <property type="match status" value="1"/>
</dbReference>
<dbReference type="InterPro" id="IPR015590">
    <property type="entry name" value="Aldehyde_DH_dom"/>
</dbReference>
<dbReference type="GO" id="GO:0004491">
    <property type="term" value="F:methylmalonate-semialdehyde dehydrogenase (acylating, NAD) activity"/>
    <property type="evidence" value="ECO:0007669"/>
    <property type="project" value="UniProtKB-EC"/>
</dbReference>
<dbReference type="InterPro" id="IPR016162">
    <property type="entry name" value="Ald_DH_N"/>
</dbReference>
<reference evidence="8" key="2">
    <citation type="submission" date="2015-01" db="EMBL/GenBank/DDBJ databases">
        <title>Evolutionary Origins and Diversification of the Mycorrhizal Mutualists.</title>
        <authorList>
            <consortium name="DOE Joint Genome Institute"/>
            <consortium name="Mycorrhizal Genomics Consortium"/>
            <person name="Kohler A."/>
            <person name="Kuo A."/>
            <person name="Nagy L.G."/>
            <person name="Floudas D."/>
            <person name="Copeland A."/>
            <person name="Barry K.W."/>
            <person name="Cichocki N."/>
            <person name="Veneault-Fourrey C."/>
            <person name="LaButti K."/>
            <person name="Lindquist E.A."/>
            <person name="Lipzen A."/>
            <person name="Lundell T."/>
            <person name="Morin E."/>
            <person name="Murat C."/>
            <person name="Riley R."/>
            <person name="Ohm R."/>
            <person name="Sun H."/>
            <person name="Tunlid A."/>
            <person name="Henrissat B."/>
            <person name="Grigoriev I.V."/>
            <person name="Hibbett D.S."/>
            <person name="Martin F."/>
        </authorList>
    </citation>
    <scope>NUCLEOTIDE SEQUENCE [LARGE SCALE GENOMIC DNA]</scope>
    <source>
        <strain evidence="8">F 1598</strain>
    </source>
</reference>
<feature type="compositionally biased region" description="Polar residues" evidence="5">
    <location>
        <begin position="16"/>
        <end position="27"/>
    </location>
</feature>
<dbReference type="FunFam" id="3.40.309.10:FF:000002">
    <property type="entry name" value="Methylmalonate-semialdehyde dehydrogenase (Acylating)"/>
    <property type="match status" value="1"/>
</dbReference>
<evidence type="ECO:0000313" key="8">
    <source>
        <dbReference type="Proteomes" id="UP000054166"/>
    </source>
</evidence>
<organism evidence="7 8">
    <name type="scientific">Piloderma croceum (strain F 1598)</name>
    <dbReference type="NCBI Taxonomy" id="765440"/>
    <lineage>
        <taxon>Eukaryota</taxon>
        <taxon>Fungi</taxon>
        <taxon>Dikarya</taxon>
        <taxon>Basidiomycota</taxon>
        <taxon>Agaricomycotina</taxon>
        <taxon>Agaricomycetes</taxon>
        <taxon>Agaricomycetidae</taxon>
        <taxon>Atheliales</taxon>
        <taxon>Atheliaceae</taxon>
        <taxon>Piloderma</taxon>
    </lineage>
</organism>
<name>A0A0C3BJF0_PILCF</name>
<evidence type="ECO:0000256" key="2">
    <source>
        <dbReference type="ARBA" id="ARBA00013048"/>
    </source>
</evidence>
<dbReference type="EC" id="1.2.1.27" evidence="2"/>
<dbReference type="CDD" id="cd07085">
    <property type="entry name" value="ALDH_F6_MMSDH"/>
    <property type="match status" value="1"/>
</dbReference>
<dbReference type="GO" id="GO:0006574">
    <property type="term" value="P:L-valine catabolic process"/>
    <property type="evidence" value="ECO:0007669"/>
    <property type="project" value="TreeGrafter"/>
</dbReference>
<keyword evidence="8" id="KW-1185">Reference proteome</keyword>
<dbReference type="GO" id="GO:0005739">
    <property type="term" value="C:mitochondrion"/>
    <property type="evidence" value="ECO:0007669"/>
    <property type="project" value="TreeGrafter"/>
</dbReference>
<dbReference type="InterPro" id="IPR016163">
    <property type="entry name" value="Ald_DH_C"/>
</dbReference>
<evidence type="ECO:0000313" key="7">
    <source>
        <dbReference type="EMBL" id="KIM77497.1"/>
    </source>
</evidence>